<gene>
    <name evidence="1" type="ORF">N8T08_007213</name>
</gene>
<reference evidence="1 2" key="1">
    <citation type="journal article" date="2023" name="ACS Omega">
        <title>Identification of the Neoaspergillic Acid Biosynthesis Gene Cluster by Establishing an In Vitro CRISPR-Ribonucleoprotein Genetic System in Aspergillus melleus.</title>
        <authorList>
            <person name="Yuan B."/>
            <person name="Grau M.F."/>
            <person name="Murata R.M."/>
            <person name="Torok T."/>
            <person name="Venkateswaran K."/>
            <person name="Stajich J.E."/>
            <person name="Wang C.C.C."/>
        </authorList>
    </citation>
    <scope>NUCLEOTIDE SEQUENCE [LARGE SCALE GENOMIC DNA]</scope>
    <source>
        <strain evidence="1 2">IMV 1140</strain>
    </source>
</reference>
<dbReference type="Proteomes" id="UP001177260">
    <property type="component" value="Unassembled WGS sequence"/>
</dbReference>
<dbReference type="EMBL" id="JAOPJF010000045">
    <property type="protein sequence ID" value="KAK1142972.1"/>
    <property type="molecule type" value="Genomic_DNA"/>
</dbReference>
<comment type="caution">
    <text evidence="1">The sequence shown here is derived from an EMBL/GenBank/DDBJ whole genome shotgun (WGS) entry which is preliminary data.</text>
</comment>
<sequence>MGLTKILLKAIIIPVVVVLLMGAVVWFLIKRHRDRKREEKAIEGQQFQQFQPPPITQWATGPHPASPVSAMHKPEPVFYPVQQPADPRGQV</sequence>
<evidence type="ECO:0000313" key="1">
    <source>
        <dbReference type="EMBL" id="KAK1142972.1"/>
    </source>
</evidence>
<organism evidence="1 2">
    <name type="scientific">Aspergillus melleus</name>
    <dbReference type="NCBI Taxonomy" id="138277"/>
    <lineage>
        <taxon>Eukaryota</taxon>
        <taxon>Fungi</taxon>
        <taxon>Dikarya</taxon>
        <taxon>Ascomycota</taxon>
        <taxon>Pezizomycotina</taxon>
        <taxon>Eurotiomycetes</taxon>
        <taxon>Eurotiomycetidae</taxon>
        <taxon>Eurotiales</taxon>
        <taxon>Aspergillaceae</taxon>
        <taxon>Aspergillus</taxon>
        <taxon>Aspergillus subgen. Circumdati</taxon>
    </lineage>
</organism>
<proteinExistence type="predicted"/>
<name>A0ACC3AZ99_9EURO</name>
<accession>A0ACC3AZ99</accession>
<keyword evidence="2" id="KW-1185">Reference proteome</keyword>
<evidence type="ECO:0000313" key="2">
    <source>
        <dbReference type="Proteomes" id="UP001177260"/>
    </source>
</evidence>
<protein>
    <submittedName>
        <fullName evidence="1">Uncharacterized protein</fullName>
    </submittedName>
</protein>